<dbReference type="RefSeq" id="WP_108430818.1">
    <property type="nucleotide sequence ID" value="NZ_CP026947.1"/>
</dbReference>
<keyword evidence="6" id="KW-1185">Reference proteome</keyword>
<proteinExistence type="predicted"/>
<sequence length="475" mass="50779">MSDAPRACIIGAGPNGLTAAALLAREGWQVDVFERGDTPGGALRSHHPFGKHTLVDAGAAAFPFGIASPAFRDLQLENFGLRWRHPDIPMAHPLPNAPAALLHDDLTATAADLGPDAARWRALHADLVAHIDEHLDNFLGPVLRWPPHPLQMAVFGARGLWPATWLGRAALRGERARALLAGSAVHAITPPSAPLTGAFGLVFGALGMSRGWPMVAGGAQSLADALTAASVHHGVRVHTGVEIRDVRDLPEADAVIANLVPAALMRLRGLELPQRVRRALSSWRYGAGVFKVDFLLSEPVPWHDPRVRAAGTVHVGGRAEEIDAAERAVRAGRFPERPFCMVCQPHAADKTRGDQPVLWTYAHVPRGYVEKRPGEVAELIVRQIERFAPGFRDTIQARHETSPAQLEAWNPNLIGGDIAGGAMGGLGALMRPRWSMHPHRLGNGWYLASGATPPGAGVHGMCGAWAAAEALKAVR</sequence>
<dbReference type="EMBL" id="QEEZ01000001">
    <property type="protein sequence ID" value="PWC02735.1"/>
    <property type="molecule type" value="Genomic_DNA"/>
</dbReference>
<feature type="domain" description="Amine oxidase" evidence="4">
    <location>
        <begin position="16"/>
        <end position="409"/>
    </location>
</feature>
<comment type="caution">
    <text evidence="5">The sequence shown here is derived from an EMBL/GenBank/DDBJ whole genome shotgun (WGS) entry which is preliminary data.</text>
</comment>
<dbReference type="SUPFAM" id="SSF51905">
    <property type="entry name" value="FAD/NAD(P)-binding domain"/>
    <property type="match status" value="1"/>
</dbReference>
<evidence type="ECO:0000313" key="5">
    <source>
        <dbReference type="EMBL" id="PWC02735.1"/>
    </source>
</evidence>
<evidence type="ECO:0000256" key="3">
    <source>
        <dbReference type="ARBA" id="ARBA00040298"/>
    </source>
</evidence>
<dbReference type="PANTHER" id="PTHR10668">
    <property type="entry name" value="PHYTOENE DEHYDROGENASE"/>
    <property type="match status" value="1"/>
</dbReference>
<dbReference type="Proteomes" id="UP000244989">
    <property type="component" value="Unassembled WGS sequence"/>
</dbReference>
<comment type="function">
    <text evidence="1">Probable oxidoreductase that may play a role as regulator of mitochondrial function.</text>
</comment>
<dbReference type="Pfam" id="PF01593">
    <property type="entry name" value="Amino_oxidase"/>
    <property type="match status" value="1"/>
</dbReference>
<evidence type="ECO:0000256" key="2">
    <source>
        <dbReference type="ARBA" id="ARBA00038825"/>
    </source>
</evidence>
<accession>A0A2U1T9Z8</accession>
<dbReference type="PANTHER" id="PTHR10668:SF105">
    <property type="entry name" value="DEHYDROGENASE-RELATED"/>
    <property type="match status" value="1"/>
</dbReference>
<dbReference type="InterPro" id="IPR036188">
    <property type="entry name" value="FAD/NAD-bd_sf"/>
</dbReference>
<name>A0A2U1T9Z8_9CORY</name>
<dbReference type="OrthoDB" id="833207at2"/>
<dbReference type="AlphaFoldDB" id="A0A2U1T9Z8"/>
<gene>
    <name evidence="5" type="ORF">DF222_00360</name>
</gene>
<organism evidence="5 6">
    <name type="scientific">Corynebacterium yudongzhengii</name>
    <dbReference type="NCBI Taxonomy" id="2080740"/>
    <lineage>
        <taxon>Bacteria</taxon>
        <taxon>Bacillati</taxon>
        <taxon>Actinomycetota</taxon>
        <taxon>Actinomycetes</taxon>
        <taxon>Mycobacteriales</taxon>
        <taxon>Corynebacteriaceae</taxon>
        <taxon>Corynebacterium</taxon>
    </lineage>
</organism>
<dbReference type="KEGG" id="cyz:C3B44_01630"/>
<dbReference type="InterPro" id="IPR002937">
    <property type="entry name" value="Amino_oxidase"/>
</dbReference>
<evidence type="ECO:0000259" key="4">
    <source>
        <dbReference type="Pfam" id="PF01593"/>
    </source>
</evidence>
<evidence type="ECO:0000313" key="6">
    <source>
        <dbReference type="Proteomes" id="UP000244989"/>
    </source>
</evidence>
<dbReference type="GO" id="GO:0016491">
    <property type="term" value="F:oxidoreductase activity"/>
    <property type="evidence" value="ECO:0007669"/>
    <property type="project" value="InterPro"/>
</dbReference>
<evidence type="ECO:0000256" key="1">
    <source>
        <dbReference type="ARBA" id="ARBA00037217"/>
    </source>
</evidence>
<dbReference type="Gene3D" id="3.50.50.60">
    <property type="entry name" value="FAD/NAD(P)-binding domain"/>
    <property type="match status" value="1"/>
</dbReference>
<protein>
    <recommendedName>
        <fullName evidence="3">Pyridine nucleotide-disulfide oxidoreductase domain-containing protein 2</fullName>
    </recommendedName>
</protein>
<reference evidence="6" key="1">
    <citation type="submission" date="2018-04" db="EMBL/GenBank/DDBJ databases">
        <authorList>
            <person name="Liu S."/>
            <person name="Wang Z."/>
            <person name="Li J."/>
        </authorList>
    </citation>
    <scope>NUCLEOTIDE SEQUENCE [LARGE SCALE GENOMIC DNA]</scope>
    <source>
        <strain evidence="6">2189</strain>
    </source>
</reference>
<comment type="subunit">
    <text evidence="2">Interacts with COX5B; this interaction may contribute to localize PYROXD2 to the inner face of the inner mitochondrial membrane.</text>
</comment>
<dbReference type="PRINTS" id="PR00419">
    <property type="entry name" value="ADXRDTASE"/>
</dbReference>